<keyword evidence="8 11" id="KW-0472">Membrane</keyword>
<dbReference type="GO" id="GO:0008270">
    <property type="term" value="F:zinc ion binding"/>
    <property type="evidence" value="ECO:0007669"/>
    <property type="project" value="UniProtKB-KW"/>
</dbReference>
<dbReference type="PROSITE" id="PS00518">
    <property type="entry name" value="ZF_RING_1"/>
    <property type="match status" value="1"/>
</dbReference>
<dbReference type="InterPro" id="IPR001841">
    <property type="entry name" value="Znf_RING"/>
</dbReference>
<dbReference type="PROSITE" id="PS50089">
    <property type="entry name" value="ZF_RING_2"/>
    <property type="match status" value="1"/>
</dbReference>
<evidence type="ECO:0000259" key="12">
    <source>
        <dbReference type="PROSITE" id="PS50089"/>
    </source>
</evidence>
<evidence type="ECO:0000256" key="9">
    <source>
        <dbReference type="PROSITE-ProRule" id="PRU00175"/>
    </source>
</evidence>
<protein>
    <recommendedName>
        <fullName evidence="12">RING-type domain-containing protein</fullName>
    </recommendedName>
</protein>
<dbReference type="Proteomes" id="UP000037460">
    <property type="component" value="Unassembled WGS sequence"/>
</dbReference>
<dbReference type="EMBL" id="JWZX01003310">
    <property type="protein sequence ID" value="KOO22106.1"/>
    <property type="molecule type" value="Genomic_DNA"/>
</dbReference>
<evidence type="ECO:0000256" key="10">
    <source>
        <dbReference type="SAM" id="MobiDB-lite"/>
    </source>
</evidence>
<keyword evidence="5" id="KW-0833">Ubl conjugation pathway</keyword>
<organism evidence="13 14">
    <name type="scientific">Chrysochromulina tobinii</name>
    <dbReference type="NCBI Taxonomy" id="1460289"/>
    <lineage>
        <taxon>Eukaryota</taxon>
        <taxon>Haptista</taxon>
        <taxon>Haptophyta</taxon>
        <taxon>Prymnesiophyceae</taxon>
        <taxon>Prymnesiales</taxon>
        <taxon>Chrysochromulinaceae</taxon>
        <taxon>Chrysochromulina</taxon>
    </lineage>
</organism>
<feature type="domain" description="RING-type" evidence="12">
    <location>
        <begin position="372"/>
        <end position="413"/>
    </location>
</feature>
<dbReference type="InterPro" id="IPR013083">
    <property type="entry name" value="Znf_RING/FYVE/PHD"/>
</dbReference>
<keyword evidence="4 9" id="KW-0863">Zinc-finger</keyword>
<evidence type="ECO:0000256" key="1">
    <source>
        <dbReference type="ARBA" id="ARBA00004141"/>
    </source>
</evidence>
<dbReference type="GO" id="GO:1904294">
    <property type="term" value="P:positive regulation of ERAD pathway"/>
    <property type="evidence" value="ECO:0007669"/>
    <property type="project" value="InterPro"/>
</dbReference>
<comment type="subcellular location">
    <subcellularLocation>
        <location evidence="1">Membrane</location>
        <topology evidence="1">Multi-pass membrane protein</topology>
    </subcellularLocation>
</comment>
<evidence type="ECO:0000256" key="4">
    <source>
        <dbReference type="ARBA" id="ARBA00022771"/>
    </source>
</evidence>
<feature type="transmembrane region" description="Helical" evidence="11">
    <location>
        <begin position="180"/>
        <end position="201"/>
    </location>
</feature>
<feature type="transmembrane region" description="Helical" evidence="11">
    <location>
        <begin position="276"/>
        <end position="294"/>
    </location>
</feature>
<feature type="transmembrane region" description="Helical" evidence="11">
    <location>
        <begin position="134"/>
        <end position="159"/>
    </location>
</feature>
<dbReference type="GO" id="GO:0016020">
    <property type="term" value="C:membrane"/>
    <property type="evidence" value="ECO:0007669"/>
    <property type="project" value="UniProtKB-SubCell"/>
</dbReference>
<dbReference type="SMART" id="SM00184">
    <property type="entry name" value="RING"/>
    <property type="match status" value="1"/>
</dbReference>
<dbReference type="SUPFAM" id="SSF57850">
    <property type="entry name" value="RING/U-box"/>
    <property type="match status" value="1"/>
</dbReference>
<sequence length="436" mass="46682">MSSLRFFGATHPPGSPPPPADDDEELVPLAGGAAGAGGGPNENTSRMRRFSMALQRGDGMRAFGTLREHVRGAVAGDAQALAASQEELATAVAATASTGAAGNTAGAGAGTANDLPTGDIAEVARWMEDAAPSLMLLFAVFLYRHLLGIITFGWLTSVLHGANERMRRQTMGKEHRSRAGLLMLSGLLFALLCFVSVVQAWDRVAHQPSARLLHQLQLRRVADFEAEPPPIAHLLWDVVVADLVARAALLLAKAQLALVCFYVLPHGGSAGAGRRLRRVFAFVEAAGLCYRVLLPAPLWFHFFFHAAESYPTDASVWAFGVSHFYLAIKLLSFCERLKKAVASAQAAVSLRLPVGTYATPEDIMELGDSDGCTICQEEHFTVPVRLECSHVFCEDCITSWCERTSNPTCPLCRAPVPAALALAHSDGSTPLLPQVF</sequence>
<evidence type="ECO:0000256" key="7">
    <source>
        <dbReference type="ARBA" id="ARBA00022989"/>
    </source>
</evidence>
<dbReference type="GO" id="GO:0061630">
    <property type="term" value="F:ubiquitin protein ligase activity"/>
    <property type="evidence" value="ECO:0007669"/>
    <property type="project" value="InterPro"/>
</dbReference>
<evidence type="ECO:0000256" key="3">
    <source>
        <dbReference type="ARBA" id="ARBA00022723"/>
    </source>
</evidence>
<keyword evidence="6" id="KW-0862">Zinc</keyword>
<keyword evidence="3" id="KW-0479">Metal-binding</keyword>
<evidence type="ECO:0000256" key="5">
    <source>
        <dbReference type="ARBA" id="ARBA00022786"/>
    </source>
</evidence>
<dbReference type="Pfam" id="PF13639">
    <property type="entry name" value="zf-RING_2"/>
    <property type="match status" value="1"/>
</dbReference>
<feature type="transmembrane region" description="Helical" evidence="11">
    <location>
        <begin position="314"/>
        <end position="331"/>
    </location>
</feature>
<dbReference type="InterPro" id="IPR017907">
    <property type="entry name" value="Znf_RING_CS"/>
</dbReference>
<reference evidence="14" key="1">
    <citation type="journal article" date="2015" name="PLoS Genet.">
        <title>Genome Sequence and Transcriptome Analyses of Chrysochromulina tobin: Metabolic Tools for Enhanced Algal Fitness in the Prominent Order Prymnesiales (Haptophyceae).</title>
        <authorList>
            <person name="Hovde B.T."/>
            <person name="Deodato C.R."/>
            <person name="Hunsperger H.M."/>
            <person name="Ryken S.A."/>
            <person name="Yost W."/>
            <person name="Jha R.K."/>
            <person name="Patterson J."/>
            <person name="Monnat R.J. Jr."/>
            <person name="Barlow S.B."/>
            <person name="Starkenburg S.R."/>
            <person name="Cattolico R.A."/>
        </authorList>
    </citation>
    <scope>NUCLEOTIDE SEQUENCE</scope>
    <source>
        <strain evidence="14">CCMP291</strain>
    </source>
</reference>
<name>A0A0M0J681_9EUKA</name>
<evidence type="ECO:0000313" key="13">
    <source>
        <dbReference type="EMBL" id="KOO22106.1"/>
    </source>
</evidence>
<evidence type="ECO:0000313" key="14">
    <source>
        <dbReference type="Proteomes" id="UP000037460"/>
    </source>
</evidence>
<evidence type="ECO:0000256" key="6">
    <source>
        <dbReference type="ARBA" id="ARBA00022833"/>
    </source>
</evidence>
<keyword evidence="2 11" id="KW-0812">Transmembrane</keyword>
<evidence type="ECO:0000256" key="11">
    <source>
        <dbReference type="SAM" id="Phobius"/>
    </source>
</evidence>
<proteinExistence type="predicted"/>
<evidence type="ECO:0000256" key="8">
    <source>
        <dbReference type="ARBA" id="ARBA00023136"/>
    </source>
</evidence>
<dbReference type="OrthoDB" id="9049620at2759"/>
<keyword evidence="7 11" id="KW-1133">Transmembrane helix</keyword>
<comment type="caution">
    <text evidence="13">The sequence shown here is derived from an EMBL/GenBank/DDBJ whole genome shotgun (WGS) entry which is preliminary data.</text>
</comment>
<accession>A0A0M0J681</accession>
<evidence type="ECO:0000256" key="2">
    <source>
        <dbReference type="ARBA" id="ARBA00022692"/>
    </source>
</evidence>
<feature type="transmembrane region" description="Helical" evidence="11">
    <location>
        <begin position="243"/>
        <end position="264"/>
    </location>
</feature>
<dbReference type="InterPro" id="IPR044235">
    <property type="entry name" value="RNFT1/2"/>
</dbReference>
<dbReference type="Gene3D" id="3.30.40.10">
    <property type="entry name" value="Zinc/RING finger domain, C3HC4 (zinc finger)"/>
    <property type="match status" value="1"/>
</dbReference>
<dbReference type="PANTHER" id="PTHR15860">
    <property type="entry name" value="UNCHARACTERIZED RING FINGER-CONTAINING PROTEIN"/>
    <property type="match status" value="1"/>
</dbReference>
<gene>
    <name evidence="13" type="ORF">Ctob_000985</name>
</gene>
<feature type="region of interest" description="Disordered" evidence="10">
    <location>
        <begin position="1"/>
        <end position="45"/>
    </location>
</feature>
<dbReference type="PANTHER" id="PTHR15860:SF0">
    <property type="entry name" value="LP20373P"/>
    <property type="match status" value="1"/>
</dbReference>
<dbReference type="AlphaFoldDB" id="A0A0M0J681"/>
<keyword evidence="14" id="KW-1185">Reference proteome</keyword>